<evidence type="ECO:0000313" key="2">
    <source>
        <dbReference type="Proteomes" id="UP000746595"/>
    </source>
</evidence>
<accession>A0ABX1G859</accession>
<gene>
    <name evidence="1" type="ORF">HED64_16040</name>
</gene>
<keyword evidence="2" id="KW-1185">Reference proteome</keyword>
<dbReference type="EMBL" id="JAAWVT010000009">
    <property type="protein sequence ID" value="NKG22209.1"/>
    <property type="molecule type" value="Genomic_DNA"/>
</dbReference>
<protein>
    <recommendedName>
        <fullName evidence="3">HK97 gp10 family phage protein</fullName>
    </recommendedName>
</protein>
<reference evidence="1 2" key="1">
    <citation type="submission" date="2020-04" db="EMBL/GenBank/DDBJ databases">
        <title>Paeniglutamicibacter sp. ANT13_2, a novel actinomycete isolated from sediment in Antarctica.</title>
        <authorList>
            <person name="Sakdapetsiri C."/>
            <person name="Pinyakong O."/>
        </authorList>
    </citation>
    <scope>NUCLEOTIDE SEQUENCE [LARGE SCALE GENOMIC DNA]</scope>
    <source>
        <strain evidence="1 2">ANT13_2</strain>
    </source>
</reference>
<dbReference type="RefSeq" id="WP_168153000.1">
    <property type="nucleotide sequence ID" value="NZ_JAAWVT010000009.1"/>
</dbReference>
<comment type="caution">
    <text evidence="1">The sequence shown here is derived from an EMBL/GenBank/DDBJ whole genome shotgun (WGS) entry which is preliminary data.</text>
</comment>
<evidence type="ECO:0000313" key="1">
    <source>
        <dbReference type="EMBL" id="NKG22209.1"/>
    </source>
</evidence>
<proteinExistence type="predicted"/>
<name>A0ABX1G859_9MICC</name>
<dbReference type="Proteomes" id="UP000746595">
    <property type="component" value="Unassembled WGS sequence"/>
</dbReference>
<sequence length="130" mass="13596">MGVQIVGLDELNQFGVELGKIASKALPEVDAVLEKGSLNIKEDLVAGAKSSKHFKGLAPAISYDSEYGAGSVAYAIGPDKARKGGGIGNVAYFGTSRGGGTLDLEGPLMREAPKTYEQINKLVDGWVDKL</sequence>
<organism evidence="1 2">
    <name type="scientific">Paeniglutamicibacter terrestris</name>
    <dbReference type="NCBI Taxonomy" id="2723403"/>
    <lineage>
        <taxon>Bacteria</taxon>
        <taxon>Bacillati</taxon>
        <taxon>Actinomycetota</taxon>
        <taxon>Actinomycetes</taxon>
        <taxon>Micrococcales</taxon>
        <taxon>Micrococcaceae</taxon>
        <taxon>Paeniglutamicibacter</taxon>
    </lineage>
</organism>
<evidence type="ECO:0008006" key="3">
    <source>
        <dbReference type="Google" id="ProtNLM"/>
    </source>
</evidence>